<evidence type="ECO:0000313" key="4">
    <source>
        <dbReference type="Proteomes" id="UP001500221"/>
    </source>
</evidence>
<evidence type="ECO:0000313" key="3">
    <source>
        <dbReference type="EMBL" id="GAA5145746.1"/>
    </source>
</evidence>
<keyword evidence="3" id="KW-0645">Protease</keyword>
<dbReference type="InterPro" id="IPR004176">
    <property type="entry name" value="Clp_R_N"/>
</dbReference>
<dbReference type="GO" id="GO:0006508">
    <property type="term" value="P:proteolysis"/>
    <property type="evidence" value="ECO:0007669"/>
    <property type="project" value="UniProtKB-KW"/>
</dbReference>
<gene>
    <name evidence="3" type="ORF">GCM10023340_15600</name>
</gene>
<feature type="domain" description="Clp R" evidence="2">
    <location>
        <begin position="161"/>
        <end position="227"/>
    </location>
</feature>
<dbReference type="GO" id="GO:0008233">
    <property type="term" value="F:peptidase activity"/>
    <property type="evidence" value="ECO:0007669"/>
    <property type="project" value="UniProtKB-KW"/>
</dbReference>
<organism evidence="3 4">
    <name type="scientific">Nocardioides marinquilinus</name>
    <dbReference type="NCBI Taxonomy" id="1210400"/>
    <lineage>
        <taxon>Bacteria</taxon>
        <taxon>Bacillati</taxon>
        <taxon>Actinomycetota</taxon>
        <taxon>Actinomycetes</taxon>
        <taxon>Propionibacteriales</taxon>
        <taxon>Nocardioidaceae</taxon>
        <taxon>Nocardioides</taxon>
    </lineage>
</organism>
<dbReference type="Proteomes" id="UP001500221">
    <property type="component" value="Unassembled WGS sequence"/>
</dbReference>
<evidence type="ECO:0000259" key="2">
    <source>
        <dbReference type="PROSITE" id="PS51903"/>
    </source>
</evidence>
<protein>
    <submittedName>
        <fullName evidence="3">Clp protease N-terminal domain-containing protein</fullName>
    </submittedName>
</protein>
<dbReference type="InterPro" id="IPR036628">
    <property type="entry name" value="Clp_N_dom_sf"/>
</dbReference>
<comment type="caution">
    <text evidence="3">The sequence shown here is derived from an EMBL/GenBank/DDBJ whole genome shotgun (WGS) entry which is preliminary data.</text>
</comment>
<evidence type="ECO:0000256" key="1">
    <source>
        <dbReference type="PROSITE-ProRule" id="PRU01251"/>
    </source>
</evidence>
<name>A0ABP9PGC5_9ACTN</name>
<sequence>MAYPSLPELVRSVEAAAPGAPPLRRLTLAVLAADELGRTADDLVGHFVGQAREAGLPWAEIGAAMGVTKQAAQQRHVQRAQGADDDLASITGLDDAARAALEHAPVEALALWHHFVGTEHLVVAVLRTQGTLAEAVGCTAEDAVATAVAIVDRGATEPPTAPQLTARARKTLDLAALVATERGHDLVTPADLLLGVVREGRGIGAQVLDQRGGGLDAVRERLLSLPA</sequence>
<accession>A0ABP9PGC5</accession>
<dbReference type="EMBL" id="BAABKG010000002">
    <property type="protein sequence ID" value="GAA5145746.1"/>
    <property type="molecule type" value="Genomic_DNA"/>
</dbReference>
<dbReference type="RefSeq" id="WP_345456566.1">
    <property type="nucleotide sequence ID" value="NZ_BAABKG010000002.1"/>
</dbReference>
<keyword evidence="1" id="KW-0677">Repeat</keyword>
<keyword evidence="4" id="KW-1185">Reference proteome</keyword>
<dbReference type="SUPFAM" id="SSF81923">
    <property type="entry name" value="Double Clp-N motif"/>
    <property type="match status" value="1"/>
</dbReference>
<proteinExistence type="predicted"/>
<dbReference type="Gene3D" id="1.10.1780.10">
    <property type="entry name" value="Clp, N-terminal domain"/>
    <property type="match status" value="1"/>
</dbReference>
<reference evidence="4" key="1">
    <citation type="journal article" date="2019" name="Int. J. Syst. Evol. Microbiol.">
        <title>The Global Catalogue of Microorganisms (GCM) 10K type strain sequencing project: providing services to taxonomists for standard genome sequencing and annotation.</title>
        <authorList>
            <consortium name="The Broad Institute Genomics Platform"/>
            <consortium name="The Broad Institute Genome Sequencing Center for Infectious Disease"/>
            <person name="Wu L."/>
            <person name="Ma J."/>
        </authorList>
    </citation>
    <scope>NUCLEOTIDE SEQUENCE [LARGE SCALE GENOMIC DNA]</scope>
    <source>
        <strain evidence="4">JCM 18459</strain>
    </source>
</reference>
<dbReference type="PROSITE" id="PS51903">
    <property type="entry name" value="CLP_R"/>
    <property type="match status" value="1"/>
</dbReference>
<dbReference type="Pfam" id="PF02861">
    <property type="entry name" value="Clp_N"/>
    <property type="match status" value="1"/>
</dbReference>
<keyword evidence="3" id="KW-0378">Hydrolase</keyword>